<accession>W4M6Z1</accession>
<dbReference type="PANTHER" id="PTHR20883:SF48">
    <property type="entry name" value="ECTOINE DIOXYGENASE"/>
    <property type="match status" value="1"/>
</dbReference>
<evidence type="ECO:0000313" key="2">
    <source>
        <dbReference type="EMBL" id="ETX05943.1"/>
    </source>
</evidence>
<dbReference type="AlphaFoldDB" id="W4M6Z1"/>
<dbReference type="InterPro" id="IPR008775">
    <property type="entry name" value="Phytyl_CoA_dOase-like"/>
</dbReference>
<dbReference type="Gene3D" id="2.60.120.620">
    <property type="entry name" value="q2cbj1_9rhob like domain"/>
    <property type="match status" value="1"/>
</dbReference>
<evidence type="ECO:0008006" key="4">
    <source>
        <dbReference type="Google" id="ProtNLM"/>
    </source>
</evidence>
<proteinExistence type="predicted"/>
<feature type="non-terminal residue" evidence="2">
    <location>
        <position position="1"/>
    </location>
</feature>
<evidence type="ECO:0000313" key="3">
    <source>
        <dbReference type="Proteomes" id="UP000019140"/>
    </source>
</evidence>
<dbReference type="PANTHER" id="PTHR20883">
    <property type="entry name" value="PHYTANOYL-COA DIOXYGENASE DOMAIN CONTAINING 1"/>
    <property type="match status" value="1"/>
</dbReference>
<dbReference type="GO" id="GO:0005506">
    <property type="term" value="F:iron ion binding"/>
    <property type="evidence" value="ECO:0007669"/>
    <property type="project" value="UniProtKB-ARBA"/>
</dbReference>
<dbReference type="SUPFAM" id="SSF51197">
    <property type="entry name" value="Clavaminate synthase-like"/>
    <property type="match status" value="1"/>
</dbReference>
<comment type="caution">
    <text evidence="2">The sequence shown here is derived from an EMBL/GenBank/DDBJ whole genome shotgun (WGS) entry which is preliminary data.</text>
</comment>
<dbReference type="Pfam" id="PF05721">
    <property type="entry name" value="PhyH"/>
    <property type="match status" value="1"/>
</dbReference>
<keyword evidence="3" id="KW-1185">Reference proteome</keyword>
<gene>
    <name evidence="2" type="ORF">ETSY2_20085</name>
</gene>
<evidence type="ECO:0000256" key="1">
    <source>
        <dbReference type="ARBA" id="ARBA00001954"/>
    </source>
</evidence>
<dbReference type="GO" id="GO:0016706">
    <property type="term" value="F:2-oxoglutarate-dependent dioxygenase activity"/>
    <property type="evidence" value="ECO:0007669"/>
    <property type="project" value="UniProtKB-ARBA"/>
</dbReference>
<sequence length="226" mass="25462">RQAQEAVFAQDTEANIREKKSGEVRTAMGLHLRHPIFDRLSHHPRLVEPARQLLGPDLYIQQTKINVKAAFDGEAWQWHYDFATHHAEDGVPEPLALNLHVFLEDVNEFNGPLYFIKGSHRYGPAPSYHDTTTTSYPLWCVERDTIANLIEEGGLISATGPAGTGLIFGDVMVHGSPPNMSPWDRPIFSLILNPVANRQTKFARPEYKHHTDFTPVTALSDECLMQ</sequence>
<dbReference type="EMBL" id="AZHX01000828">
    <property type="protein sequence ID" value="ETX05943.1"/>
    <property type="molecule type" value="Genomic_DNA"/>
</dbReference>
<dbReference type="HOGENOM" id="CLU_048953_5_0_7"/>
<organism evidence="2 3">
    <name type="scientific">Candidatus Entotheonella gemina</name>
    <dbReference type="NCBI Taxonomy" id="1429439"/>
    <lineage>
        <taxon>Bacteria</taxon>
        <taxon>Pseudomonadati</taxon>
        <taxon>Nitrospinota/Tectimicrobiota group</taxon>
        <taxon>Candidatus Tectimicrobiota</taxon>
        <taxon>Candidatus Entotheonellia</taxon>
        <taxon>Candidatus Entotheonellales</taxon>
        <taxon>Candidatus Entotheonellaceae</taxon>
        <taxon>Candidatus Entotheonella</taxon>
    </lineage>
</organism>
<name>W4M6Z1_9BACT</name>
<protein>
    <recommendedName>
        <fullName evidence="4">Proline hydroxylase</fullName>
    </recommendedName>
</protein>
<dbReference type="Proteomes" id="UP000019140">
    <property type="component" value="Unassembled WGS sequence"/>
</dbReference>
<comment type="cofactor">
    <cofactor evidence="1">
        <name>Fe(2+)</name>
        <dbReference type="ChEBI" id="CHEBI:29033"/>
    </cofactor>
</comment>
<reference evidence="2 3" key="1">
    <citation type="journal article" date="2014" name="Nature">
        <title>An environmental bacterial taxon with a large and distinct metabolic repertoire.</title>
        <authorList>
            <person name="Wilson M.C."/>
            <person name="Mori T."/>
            <person name="Ruckert C."/>
            <person name="Uria A.R."/>
            <person name="Helf M.J."/>
            <person name="Takada K."/>
            <person name="Gernert C."/>
            <person name="Steffens U.A."/>
            <person name="Heycke N."/>
            <person name="Schmitt S."/>
            <person name="Rinke C."/>
            <person name="Helfrich E.J."/>
            <person name="Brachmann A.O."/>
            <person name="Gurgui C."/>
            <person name="Wakimoto T."/>
            <person name="Kracht M."/>
            <person name="Crusemann M."/>
            <person name="Hentschel U."/>
            <person name="Abe I."/>
            <person name="Matsunaga S."/>
            <person name="Kalinowski J."/>
            <person name="Takeyama H."/>
            <person name="Piel J."/>
        </authorList>
    </citation>
    <scope>NUCLEOTIDE SEQUENCE [LARGE SCALE GENOMIC DNA]</scope>
    <source>
        <strain evidence="3">TSY2</strain>
    </source>
</reference>